<keyword evidence="2" id="KW-0732">Signal</keyword>
<dbReference type="RefSeq" id="WP_099259468.1">
    <property type="nucleotide sequence ID" value="NZ_NIZW01000002.1"/>
</dbReference>
<organism evidence="3 4">
    <name type="scientific">Rhodopirellula bahusiensis</name>
    <dbReference type="NCBI Taxonomy" id="2014065"/>
    <lineage>
        <taxon>Bacteria</taxon>
        <taxon>Pseudomonadati</taxon>
        <taxon>Planctomycetota</taxon>
        <taxon>Planctomycetia</taxon>
        <taxon>Pirellulales</taxon>
        <taxon>Pirellulaceae</taxon>
        <taxon>Rhodopirellula</taxon>
    </lineage>
</organism>
<comment type="caution">
    <text evidence="3">The sequence shown here is derived from an EMBL/GenBank/DDBJ whole genome shotgun (WGS) entry which is preliminary data.</text>
</comment>
<dbReference type="SUPFAM" id="SSF48452">
    <property type="entry name" value="TPR-like"/>
    <property type="match status" value="1"/>
</dbReference>
<reference evidence="3 4" key="1">
    <citation type="submission" date="2017-06" db="EMBL/GenBank/DDBJ databases">
        <title>Description of Rhodopirellula bahusiensis sp. nov.</title>
        <authorList>
            <person name="Kizina J."/>
            <person name="Harder J."/>
        </authorList>
    </citation>
    <scope>NUCLEOTIDE SEQUENCE [LARGE SCALE GENOMIC DNA]</scope>
    <source>
        <strain evidence="3 4">SWK21</strain>
    </source>
</reference>
<gene>
    <name evidence="3" type="ORF">CEE69_04145</name>
</gene>
<dbReference type="GeneID" id="90607447"/>
<protein>
    <submittedName>
        <fullName evidence="3">Uncharacterized protein</fullName>
    </submittedName>
</protein>
<evidence type="ECO:0000313" key="3">
    <source>
        <dbReference type="EMBL" id="PHQ36571.1"/>
    </source>
</evidence>
<feature type="compositionally biased region" description="Low complexity" evidence="1">
    <location>
        <begin position="324"/>
        <end position="336"/>
    </location>
</feature>
<dbReference type="OrthoDB" id="276786at2"/>
<sequence>MNGPLLMRIRFAAALLTLSPASFSASTVLADIGLTSDRVVVSTANEAFRPANSSSIQSQSSFVQIIPESEAQPLNPGTDGNTGLKSDADWPLRDSEEMAEQLRAALDTLGVAPDSMDQATEHFLVGVQRDDIEPLNAWVDAASAQFDVLSELMRRLNGDLLSTARAMDPNGPDYAIVESMPNELRAALRTWIGRELVRARYYDEALPIFAEVDPMICPDPATLLFYRGACYHAQLKIKDSLSDLRRLLQRKDQIPARYARTAEMMVADIKPLKKDSLDEISRLMSDVTRRLDLGRADEATKDREQEVIDKLTKLIDKIEEEQQKQQQQQQQQQSASGNGGQSDGQASPMDDSRIAGASGQGDADRKKIDDQNGWGNLPPAERQESLQQISRDLPTHYREAIEAYFRKLATQK</sequence>
<dbReference type="AlphaFoldDB" id="A0A2G1WC33"/>
<dbReference type="EMBL" id="NIZW01000002">
    <property type="protein sequence ID" value="PHQ36571.1"/>
    <property type="molecule type" value="Genomic_DNA"/>
</dbReference>
<name>A0A2G1WC33_9BACT</name>
<dbReference type="InterPro" id="IPR011990">
    <property type="entry name" value="TPR-like_helical_dom_sf"/>
</dbReference>
<accession>A0A2G1WC33</accession>
<evidence type="ECO:0000256" key="2">
    <source>
        <dbReference type="SAM" id="SignalP"/>
    </source>
</evidence>
<proteinExistence type="predicted"/>
<feature type="signal peptide" evidence="2">
    <location>
        <begin position="1"/>
        <end position="30"/>
    </location>
</feature>
<feature type="region of interest" description="Disordered" evidence="1">
    <location>
        <begin position="320"/>
        <end position="391"/>
    </location>
</feature>
<evidence type="ECO:0000256" key="1">
    <source>
        <dbReference type="SAM" id="MobiDB-lite"/>
    </source>
</evidence>
<feature type="chain" id="PRO_5013894868" evidence="2">
    <location>
        <begin position="31"/>
        <end position="412"/>
    </location>
</feature>
<keyword evidence="4" id="KW-1185">Reference proteome</keyword>
<dbReference type="Proteomes" id="UP000225740">
    <property type="component" value="Unassembled WGS sequence"/>
</dbReference>
<evidence type="ECO:0000313" key="4">
    <source>
        <dbReference type="Proteomes" id="UP000225740"/>
    </source>
</evidence>
<dbReference type="Gene3D" id="1.25.40.10">
    <property type="entry name" value="Tetratricopeptide repeat domain"/>
    <property type="match status" value="1"/>
</dbReference>